<evidence type="ECO:0000256" key="2">
    <source>
        <dbReference type="ARBA" id="ARBA00022692"/>
    </source>
</evidence>
<comment type="subunit">
    <text evidence="6">NDH-1 is composed of 14 different subunits. Subunits NuoA, H, J, K, L, M, N constitute the membrane sector of the complex.</text>
</comment>
<sequence>MEYAPTLLAGGALFVIGLAMVLLRSELLFVLMGIEVMFNGAGLTAAAAGQYWHDPVGQVLVLFLMTITGAELAVALVLVYLAYRRLHATDLADVSMLRDDAADGEGAQ</sequence>
<organism evidence="7 8">
    <name type="scientific">Acidihalobacter ferrooxydans</name>
    <dbReference type="NCBI Taxonomy" id="1765967"/>
    <lineage>
        <taxon>Bacteria</taxon>
        <taxon>Pseudomonadati</taxon>
        <taxon>Pseudomonadota</taxon>
        <taxon>Gammaproteobacteria</taxon>
        <taxon>Chromatiales</taxon>
        <taxon>Ectothiorhodospiraceae</taxon>
        <taxon>Acidihalobacter</taxon>
    </lineage>
</organism>
<dbReference type="NCBIfam" id="NF004320">
    <property type="entry name" value="PRK05715.1-2"/>
    <property type="match status" value="1"/>
</dbReference>
<evidence type="ECO:0000256" key="3">
    <source>
        <dbReference type="ARBA" id="ARBA00022719"/>
    </source>
</evidence>
<dbReference type="AlphaFoldDB" id="A0A1P8UKB6"/>
<evidence type="ECO:0000313" key="7">
    <source>
        <dbReference type="EMBL" id="APZ44277.1"/>
    </source>
</evidence>
<evidence type="ECO:0000256" key="6">
    <source>
        <dbReference type="HAMAP-Rule" id="MF_01456"/>
    </source>
</evidence>
<keyword evidence="6" id="KW-1278">Translocase</keyword>
<dbReference type="STRING" id="1765967.BW247_15230"/>
<keyword evidence="4 6" id="KW-1133">Transmembrane helix</keyword>
<accession>A0A1P8UKB6</accession>
<keyword evidence="8" id="KW-1185">Reference proteome</keyword>
<dbReference type="KEGG" id="afy:BW247_15230"/>
<dbReference type="GO" id="GO:0050136">
    <property type="term" value="F:NADH dehydrogenase (quinone) (non-electrogenic) activity"/>
    <property type="evidence" value="ECO:0007669"/>
    <property type="project" value="UniProtKB-UniRule"/>
</dbReference>
<dbReference type="RefSeq" id="WP_076837914.1">
    <property type="nucleotide sequence ID" value="NZ_CP019434.1"/>
</dbReference>
<name>A0A1P8UKB6_9GAMM</name>
<evidence type="ECO:0000256" key="5">
    <source>
        <dbReference type="ARBA" id="ARBA00023136"/>
    </source>
</evidence>
<dbReference type="HAMAP" id="MF_01456">
    <property type="entry name" value="NDH1_NuoK"/>
    <property type="match status" value="1"/>
</dbReference>
<feature type="transmembrane region" description="Helical" evidence="6">
    <location>
        <begin position="6"/>
        <end position="23"/>
    </location>
</feature>
<dbReference type="GO" id="GO:0042773">
    <property type="term" value="P:ATP synthesis coupled electron transport"/>
    <property type="evidence" value="ECO:0007669"/>
    <property type="project" value="InterPro"/>
</dbReference>
<proteinExistence type="inferred from homology"/>
<dbReference type="EC" id="7.1.1.-" evidence="6"/>
<dbReference type="OrthoDB" id="9801357at2"/>
<keyword evidence="6" id="KW-0520">NAD</keyword>
<evidence type="ECO:0000256" key="4">
    <source>
        <dbReference type="ARBA" id="ARBA00022989"/>
    </source>
</evidence>
<comment type="similarity">
    <text evidence="6">Belongs to the complex I subunit 4L family.</text>
</comment>
<keyword evidence="6" id="KW-0830">Ubiquinone</keyword>
<keyword evidence="2 6" id="KW-0812">Transmembrane</keyword>
<dbReference type="GO" id="GO:0048038">
    <property type="term" value="F:quinone binding"/>
    <property type="evidence" value="ECO:0007669"/>
    <property type="project" value="UniProtKB-KW"/>
</dbReference>
<evidence type="ECO:0000313" key="8">
    <source>
        <dbReference type="Proteomes" id="UP000243807"/>
    </source>
</evidence>
<dbReference type="Pfam" id="PF00420">
    <property type="entry name" value="Oxidored_q2"/>
    <property type="match status" value="1"/>
</dbReference>
<keyword evidence="6" id="KW-0813">Transport</keyword>
<dbReference type="Gene3D" id="1.10.287.3510">
    <property type="match status" value="1"/>
</dbReference>
<protein>
    <recommendedName>
        <fullName evidence="6">NADH-quinone oxidoreductase subunit K</fullName>
        <ecNumber evidence="6">7.1.1.-</ecNumber>
    </recommendedName>
    <alternativeName>
        <fullName evidence="6">NADH dehydrogenase I subunit K</fullName>
    </alternativeName>
    <alternativeName>
        <fullName evidence="6">NDH-1 subunit K</fullName>
    </alternativeName>
</protein>
<comment type="function">
    <text evidence="6">NDH-1 shuttles electrons from NADH, via FMN and iron-sulfur (Fe-S) centers, to quinones in the respiratory chain. The immediate electron acceptor for the enzyme in this species is believed to be ubiquinone. Couples the redox reaction to proton translocation (for every two electrons transferred, four hydrogen ions are translocated across the cytoplasmic membrane), and thus conserves the redox energy in a proton gradient.</text>
</comment>
<comment type="catalytic activity">
    <reaction evidence="6">
        <text>a quinone + NADH + 5 H(+)(in) = a quinol + NAD(+) + 4 H(+)(out)</text>
        <dbReference type="Rhea" id="RHEA:57888"/>
        <dbReference type="ChEBI" id="CHEBI:15378"/>
        <dbReference type="ChEBI" id="CHEBI:24646"/>
        <dbReference type="ChEBI" id="CHEBI:57540"/>
        <dbReference type="ChEBI" id="CHEBI:57945"/>
        <dbReference type="ChEBI" id="CHEBI:132124"/>
    </reaction>
</comment>
<dbReference type="InterPro" id="IPR039428">
    <property type="entry name" value="NUOK/Mnh_C1-like"/>
</dbReference>
<reference evidence="7 8" key="1">
    <citation type="submission" date="2017-01" db="EMBL/GenBank/DDBJ databases">
        <title>Draft sequence of Acidihalobacter ferrooxidans strain DSM 14175 (strain V8).</title>
        <authorList>
            <person name="Khaleque H.N."/>
            <person name="Ramsay J.P."/>
            <person name="Murphy R.J.T."/>
            <person name="Kaksonen A.H."/>
            <person name="Boxall N.J."/>
            <person name="Watkin E.L.J."/>
        </authorList>
    </citation>
    <scope>NUCLEOTIDE SEQUENCE [LARGE SCALE GENOMIC DNA]</scope>
    <source>
        <strain evidence="7 8">V8</strain>
    </source>
</reference>
<feature type="transmembrane region" description="Helical" evidence="6">
    <location>
        <begin position="30"/>
        <end position="53"/>
    </location>
</feature>
<evidence type="ECO:0000256" key="1">
    <source>
        <dbReference type="ARBA" id="ARBA00004141"/>
    </source>
</evidence>
<keyword evidence="3 6" id="KW-0874">Quinone</keyword>
<dbReference type="InterPro" id="IPR001133">
    <property type="entry name" value="NADH_UbQ_OxRdtase_chain4L/K"/>
</dbReference>
<dbReference type="EMBL" id="CP019434">
    <property type="protein sequence ID" value="APZ44277.1"/>
    <property type="molecule type" value="Genomic_DNA"/>
</dbReference>
<keyword evidence="6" id="KW-1003">Cell membrane</keyword>
<dbReference type="Proteomes" id="UP000243807">
    <property type="component" value="Chromosome"/>
</dbReference>
<feature type="transmembrane region" description="Helical" evidence="6">
    <location>
        <begin position="59"/>
        <end position="83"/>
    </location>
</feature>
<keyword evidence="5 6" id="KW-0472">Membrane</keyword>
<dbReference type="GO" id="GO:0005886">
    <property type="term" value="C:plasma membrane"/>
    <property type="evidence" value="ECO:0007669"/>
    <property type="project" value="UniProtKB-SubCell"/>
</dbReference>
<gene>
    <name evidence="6" type="primary">nuoK</name>
    <name evidence="7" type="ORF">BW247_15230</name>
</gene>
<comment type="subcellular location">
    <subcellularLocation>
        <location evidence="6">Cell membrane</location>
        <topology evidence="6">Multi-pass membrane protein</topology>
    </subcellularLocation>
    <subcellularLocation>
        <location evidence="1">Membrane</location>
        <topology evidence="1">Multi-pass membrane protein</topology>
    </subcellularLocation>
</comment>